<evidence type="ECO:0000256" key="2">
    <source>
        <dbReference type="ARBA" id="ARBA00022603"/>
    </source>
</evidence>
<keyword evidence="2" id="KW-0489">Methyltransferase</keyword>
<evidence type="ECO:0000256" key="4">
    <source>
        <dbReference type="ARBA" id="ARBA00022691"/>
    </source>
</evidence>
<dbReference type="InterPro" id="IPR029028">
    <property type="entry name" value="Alpha/beta_knot_MTases"/>
</dbReference>
<name>A0A381VDL4_9ZZZZ</name>
<organism evidence="6">
    <name type="scientific">marine metagenome</name>
    <dbReference type="NCBI Taxonomy" id="408172"/>
    <lineage>
        <taxon>unclassified sequences</taxon>
        <taxon>metagenomes</taxon>
        <taxon>ecological metagenomes</taxon>
    </lineage>
</organism>
<dbReference type="PIRSF" id="PIRSF004808">
    <property type="entry name" value="LasT"/>
    <property type="match status" value="1"/>
</dbReference>
<dbReference type="GO" id="GO:0002128">
    <property type="term" value="P:tRNA nucleoside ribose methylation"/>
    <property type="evidence" value="ECO:0007669"/>
    <property type="project" value="TreeGrafter"/>
</dbReference>
<dbReference type="FunFam" id="3.40.1280.10:FF:000006">
    <property type="entry name" value="Uncharacterized tRNA/rRNA methyltransferase HI_0380"/>
    <property type="match status" value="1"/>
</dbReference>
<dbReference type="InterPro" id="IPR001537">
    <property type="entry name" value="SpoU_MeTrfase"/>
</dbReference>
<accession>A0A381VDL4</accession>
<evidence type="ECO:0000259" key="5">
    <source>
        <dbReference type="Pfam" id="PF00588"/>
    </source>
</evidence>
<proteinExistence type="inferred from homology"/>
<evidence type="ECO:0000256" key="3">
    <source>
        <dbReference type="ARBA" id="ARBA00022679"/>
    </source>
</evidence>
<dbReference type="Gene3D" id="3.40.1280.10">
    <property type="match status" value="1"/>
</dbReference>
<evidence type="ECO:0000313" key="6">
    <source>
        <dbReference type="EMBL" id="SVA38420.1"/>
    </source>
</evidence>
<dbReference type="SUPFAM" id="SSF75217">
    <property type="entry name" value="alpha/beta knot"/>
    <property type="match status" value="1"/>
</dbReference>
<dbReference type="CDD" id="cd18093">
    <property type="entry name" value="SpoU-like_TrmJ"/>
    <property type="match status" value="1"/>
</dbReference>
<gene>
    <name evidence="6" type="ORF">METZ01_LOCUS91274</name>
</gene>
<dbReference type="Pfam" id="PF00588">
    <property type="entry name" value="SpoU_methylase"/>
    <property type="match status" value="1"/>
</dbReference>
<sequence length="255" mass="28933">MDMASKKDVLQLIQQNISFILVGTTHPGNIGAAARAMKNMGIHQMGLVSPKEFPHEKAFFRAKAATDILEKAVVHKSLKEAISETKLVIGTSARNRKVPWPIVSPREAAEEIVSFSKTSEAKTAVVFGREDRGLTNEELGLCNLHVHIPSSDEYPSLNLSQAIQIIAYEIRLKALSHEGKLKKQKWDVPLAKNAEIEKLIEHFDELMQDVEFYKTDNPRQLLRRVRRFFKRSKLDHIEANVFRGVFAAIQKKLKR</sequence>
<evidence type="ECO:0000256" key="1">
    <source>
        <dbReference type="ARBA" id="ARBA00007228"/>
    </source>
</evidence>
<dbReference type="Gene3D" id="1.10.8.590">
    <property type="match status" value="1"/>
</dbReference>
<dbReference type="GO" id="GO:0005829">
    <property type="term" value="C:cytosol"/>
    <property type="evidence" value="ECO:0007669"/>
    <property type="project" value="TreeGrafter"/>
</dbReference>
<protein>
    <recommendedName>
        <fullName evidence="5">tRNA/rRNA methyltransferase SpoU type domain-containing protein</fullName>
    </recommendedName>
</protein>
<dbReference type="InterPro" id="IPR029026">
    <property type="entry name" value="tRNA_m1G_MTases_N"/>
</dbReference>
<feature type="domain" description="tRNA/rRNA methyltransferase SpoU type" evidence="5">
    <location>
        <begin position="17"/>
        <end position="168"/>
    </location>
</feature>
<dbReference type="PANTHER" id="PTHR42786:SF2">
    <property type="entry name" value="TRNA (CYTIDINE_URIDINE-2'-O-)-METHYLTRANSFERASE TRMJ"/>
    <property type="match status" value="1"/>
</dbReference>
<comment type="similarity">
    <text evidence="1">Belongs to the class IV-like SAM-binding methyltransferase superfamily. RNA methyltransferase TrmH family.</text>
</comment>
<keyword evidence="4" id="KW-0949">S-adenosyl-L-methionine</keyword>
<dbReference type="GO" id="GO:0008173">
    <property type="term" value="F:RNA methyltransferase activity"/>
    <property type="evidence" value="ECO:0007669"/>
    <property type="project" value="InterPro"/>
</dbReference>
<dbReference type="GO" id="GO:0003723">
    <property type="term" value="F:RNA binding"/>
    <property type="evidence" value="ECO:0007669"/>
    <property type="project" value="InterPro"/>
</dbReference>
<dbReference type="AlphaFoldDB" id="A0A381VDL4"/>
<dbReference type="NCBIfam" id="TIGR00050">
    <property type="entry name" value="rRNA_methyl_1"/>
    <property type="match status" value="1"/>
</dbReference>
<reference evidence="6" key="1">
    <citation type="submission" date="2018-05" db="EMBL/GenBank/DDBJ databases">
        <authorList>
            <person name="Lanie J.A."/>
            <person name="Ng W.-L."/>
            <person name="Kazmierczak K.M."/>
            <person name="Andrzejewski T.M."/>
            <person name="Davidsen T.M."/>
            <person name="Wayne K.J."/>
            <person name="Tettelin H."/>
            <person name="Glass J.I."/>
            <person name="Rusch D."/>
            <person name="Podicherti R."/>
            <person name="Tsui H.-C.T."/>
            <person name="Winkler M.E."/>
        </authorList>
    </citation>
    <scope>NUCLEOTIDE SEQUENCE</scope>
</reference>
<dbReference type="PANTHER" id="PTHR42786">
    <property type="entry name" value="TRNA/RRNA METHYLTRANSFERASE"/>
    <property type="match status" value="1"/>
</dbReference>
<keyword evidence="3" id="KW-0808">Transferase</keyword>
<dbReference type="InterPro" id="IPR004384">
    <property type="entry name" value="RNA_MeTrfase_TrmJ/LasT"/>
</dbReference>
<dbReference type="EMBL" id="UINC01008541">
    <property type="protein sequence ID" value="SVA38420.1"/>
    <property type="molecule type" value="Genomic_DNA"/>
</dbReference>